<dbReference type="EMBL" id="JAPQKN010000001">
    <property type="protein sequence ID" value="KAJ5175747.1"/>
    <property type="molecule type" value="Genomic_DNA"/>
</dbReference>
<dbReference type="RefSeq" id="XP_056547355.1">
    <property type="nucleotide sequence ID" value="XM_056683749.1"/>
</dbReference>
<organism evidence="1 2">
    <name type="scientific">Penicillium canariense</name>
    <dbReference type="NCBI Taxonomy" id="189055"/>
    <lineage>
        <taxon>Eukaryota</taxon>
        <taxon>Fungi</taxon>
        <taxon>Dikarya</taxon>
        <taxon>Ascomycota</taxon>
        <taxon>Pezizomycotina</taxon>
        <taxon>Eurotiomycetes</taxon>
        <taxon>Eurotiomycetidae</taxon>
        <taxon>Eurotiales</taxon>
        <taxon>Aspergillaceae</taxon>
        <taxon>Penicillium</taxon>
    </lineage>
</organism>
<evidence type="ECO:0000313" key="1">
    <source>
        <dbReference type="EMBL" id="KAJ5175747.1"/>
    </source>
</evidence>
<evidence type="ECO:0000313" key="2">
    <source>
        <dbReference type="Proteomes" id="UP001149163"/>
    </source>
</evidence>
<accession>A0A9W9IG13</accession>
<keyword evidence="2" id="KW-1185">Reference proteome</keyword>
<dbReference type="Gene3D" id="3.40.50.720">
    <property type="entry name" value="NAD(P)-binding Rossmann-like Domain"/>
    <property type="match status" value="1"/>
</dbReference>
<comment type="caution">
    <text evidence="1">The sequence shown here is derived from an EMBL/GenBank/DDBJ whole genome shotgun (WGS) entry which is preliminary data.</text>
</comment>
<protein>
    <submittedName>
        <fullName evidence="1">Type I Polyketide synthases (Type I PKS)</fullName>
    </submittedName>
</protein>
<dbReference type="GeneID" id="81422925"/>
<dbReference type="AlphaFoldDB" id="A0A9W9IG13"/>
<proteinExistence type="predicted"/>
<sequence>MVSSVGVSVDIDSVFSNGYGEAKRGCERMLDKTLQQHPDRFRSMVVRLGQIAGSKTSGYWNPMEHFGFLVKSSQTLNAFPDVPGTVYWTR</sequence>
<dbReference type="Proteomes" id="UP001149163">
    <property type="component" value="Unassembled WGS sequence"/>
</dbReference>
<reference evidence="1" key="1">
    <citation type="submission" date="2022-11" db="EMBL/GenBank/DDBJ databases">
        <authorList>
            <person name="Petersen C."/>
        </authorList>
    </citation>
    <scope>NUCLEOTIDE SEQUENCE</scope>
    <source>
        <strain evidence="1">IBT 26290</strain>
    </source>
</reference>
<name>A0A9W9IG13_9EURO</name>
<dbReference type="OrthoDB" id="329835at2759"/>
<gene>
    <name evidence="1" type="ORF">N7482_001624</name>
</gene>
<reference evidence="1" key="2">
    <citation type="journal article" date="2023" name="IMA Fungus">
        <title>Comparative genomic study of the Penicillium genus elucidates a diverse pangenome and 15 lateral gene transfer events.</title>
        <authorList>
            <person name="Petersen C."/>
            <person name="Sorensen T."/>
            <person name="Nielsen M.R."/>
            <person name="Sondergaard T.E."/>
            <person name="Sorensen J.L."/>
            <person name="Fitzpatrick D.A."/>
            <person name="Frisvad J.C."/>
            <person name="Nielsen K.L."/>
        </authorList>
    </citation>
    <scope>NUCLEOTIDE SEQUENCE</scope>
    <source>
        <strain evidence="1">IBT 26290</strain>
    </source>
</reference>